<dbReference type="GO" id="GO:0044341">
    <property type="term" value="P:sodium-dependent phosphate transport"/>
    <property type="evidence" value="ECO:0007669"/>
    <property type="project" value="InterPro"/>
</dbReference>
<feature type="transmembrane region" description="Helical" evidence="6">
    <location>
        <begin position="257"/>
        <end position="283"/>
    </location>
</feature>
<dbReference type="EMBL" id="JACOPO010000001">
    <property type="protein sequence ID" value="MBC5721520.1"/>
    <property type="molecule type" value="Genomic_DNA"/>
</dbReference>
<protein>
    <submittedName>
        <fullName evidence="8">Na/Pi cotransporter family protein</fullName>
    </submittedName>
</protein>
<accession>A0A8J6M2D2</accession>
<evidence type="ECO:0000256" key="5">
    <source>
        <dbReference type="ARBA" id="ARBA00023136"/>
    </source>
</evidence>
<dbReference type="NCBIfam" id="TIGR00704">
    <property type="entry name" value="NaPi_cotrn_rel"/>
    <property type="match status" value="1"/>
</dbReference>
<feature type="domain" description="PhoU" evidence="7">
    <location>
        <begin position="355"/>
        <end position="440"/>
    </location>
</feature>
<dbReference type="PANTHER" id="PTHR10010">
    <property type="entry name" value="SOLUTE CARRIER FAMILY 34 SODIUM PHOSPHATE , MEMBER 2-RELATED"/>
    <property type="match status" value="1"/>
</dbReference>
<dbReference type="Proteomes" id="UP000628736">
    <property type="component" value="Unassembled WGS sequence"/>
</dbReference>
<name>A0A8J6M2D2_9FIRM</name>
<dbReference type="PANTHER" id="PTHR10010:SF46">
    <property type="entry name" value="SODIUM-DEPENDENT PHOSPHATE TRANSPORT PROTEIN 2B"/>
    <property type="match status" value="1"/>
</dbReference>
<evidence type="ECO:0000256" key="2">
    <source>
        <dbReference type="ARBA" id="ARBA00022475"/>
    </source>
</evidence>
<dbReference type="GO" id="GO:0005436">
    <property type="term" value="F:sodium:phosphate symporter activity"/>
    <property type="evidence" value="ECO:0007669"/>
    <property type="project" value="InterPro"/>
</dbReference>
<evidence type="ECO:0000256" key="1">
    <source>
        <dbReference type="ARBA" id="ARBA00004651"/>
    </source>
</evidence>
<dbReference type="NCBIfam" id="NF037997">
    <property type="entry name" value="Na_Pi_symport"/>
    <property type="match status" value="1"/>
</dbReference>
<keyword evidence="3 6" id="KW-0812">Transmembrane</keyword>
<reference evidence="8" key="1">
    <citation type="submission" date="2020-08" db="EMBL/GenBank/DDBJ databases">
        <title>Genome public.</title>
        <authorList>
            <person name="Liu C."/>
            <person name="Sun Q."/>
        </authorList>
    </citation>
    <scope>NUCLEOTIDE SEQUENCE</scope>
    <source>
        <strain evidence="8">NSJ-23</strain>
    </source>
</reference>
<evidence type="ECO:0000256" key="3">
    <source>
        <dbReference type="ARBA" id="ARBA00022692"/>
    </source>
</evidence>
<dbReference type="GO" id="GO:0005886">
    <property type="term" value="C:plasma membrane"/>
    <property type="evidence" value="ECO:0007669"/>
    <property type="project" value="UniProtKB-SubCell"/>
</dbReference>
<organism evidence="8 9">
    <name type="scientific">Flintibacter hominis</name>
    <dbReference type="NCBI Taxonomy" id="2763048"/>
    <lineage>
        <taxon>Bacteria</taxon>
        <taxon>Bacillati</taxon>
        <taxon>Bacillota</taxon>
        <taxon>Clostridia</taxon>
        <taxon>Eubacteriales</taxon>
        <taxon>Flintibacter</taxon>
    </lineage>
</organism>
<keyword evidence="2" id="KW-1003">Cell membrane</keyword>
<evidence type="ECO:0000256" key="4">
    <source>
        <dbReference type="ARBA" id="ARBA00022989"/>
    </source>
</evidence>
<feature type="transmembrane region" description="Helical" evidence="6">
    <location>
        <begin position="81"/>
        <end position="101"/>
    </location>
</feature>
<feature type="transmembrane region" description="Helical" evidence="6">
    <location>
        <begin position="121"/>
        <end position="137"/>
    </location>
</feature>
<keyword evidence="4 6" id="KW-1133">Transmembrane helix</keyword>
<dbReference type="RefSeq" id="WP_186851947.1">
    <property type="nucleotide sequence ID" value="NZ_JACOPO010000001.1"/>
</dbReference>
<feature type="transmembrane region" description="Helical" evidence="6">
    <location>
        <begin position="182"/>
        <end position="199"/>
    </location>
</feature>
<evidence type="ECO:0000256" key="6">
    <source>
        <dbReference type="SAM" id="Phobius"/>
    </source>
</evidence>
<dbReference type="InterPro" id="IPR026022">
    <property type="entry name" value="PhoU_dom"/>
</dbReference>
<dbReference type="AlphaFoldDB" id="A0A8J6M2D2"/>
<sequence>MGIRDVIALLGALAIFLFGMSTMTSGLEKLTSGKLASLLEKLTDNIFKGVLLGAVVAGMVHSSAATTVMCIGFVNAGILKLRQAVGVIMGANIGTTITAQILRLGGLSDENLFLALLKPEMLGPLTAFVGILFFSFFNSGRKKTVGQILIGLGLLFIGIKSMESALAPLTELEAFQQLFIRFSNPVLGIAVGAAITALIQSSTASVAILQALSASGVVTFSTALPIIMGQNIGTCVTAILSSIGASRNAKRTAAVHLYFNVIGTVFFLVVLYGLNALIGLPFWQDTMDYGSIANLHSFFNIACTALLLPFNRQLVSLVEWTIPDSGAADPVATVLDPRFLSTPSVALERARTVVLQMGELAKNNYHLAVELLSHYDQKQLDLLNEQEEALDHMESSLDQYLVQLSRHSLDDKGSDLVSDLLHALSDFERIGDYVVNLSESATALNDAALSFSPKAQAELDSLCAAVGEALNQVLEAYRAHDAYAAFQVEPLEEVVDLITAALRERHVERLKTGECTVEVGTQFLELLTNLERISDHCSNAAVRVIHQAAEKGSLVRSDIHAYLHQLHQGGSPQFDQLFAQATEKYYQPIS</sequence>
<feature type="domain" description="PhoU" evidence="7">
    <location>
        <begin position="461"/>
        <end position="542"/>
    </location>
</feature>
<evidence type="ECO:0000259" key="7">
    <source>
        <dbReference type="Pfam" id="PF01895"/>
    </source>
</evidence>
<dbReference type="InterPro" id="IPR038078">
    <property type="entry name" value="PhoU-like_sf"/>
</dbReference>
<evidence type="ECO:0000313" key="8">
    <source>
        <dbReference type="EMBL" id="MBC5721520.1"/>
    </source>
</evidence>
<proteinExistence type="predicted"/>
<feature type="transmembrane region" description="Helical" evidence="6">
    <location>
        <begin position="50"/>
        <end position="74"/>
    </location>
</feature>
<comment type="subcellular location">
    <subcellularLocation>
        <location evidence="1">Cell membrane</location>
        <topology evidence="1">Multi-pass membrane protein</topology>
    </subcellularLocation>
</comment>
<evidence type="ECO:0000313" key="9">
    <source>
        <dbReference type="Proteomes" id="UP000628736"/>
    </source>
</evidence>
<dbReference type="Gene3D" id="1.20.58.220">
    <property type="entry name" value="Phosphate transport system protein phou homolog 2, domain 2"/>
    <property type="match status" value="1"/>
</dbReference>
<keyword evidence="5 6" id="KW-0472">Membrane</keyword>
<dbReference type="SUPFAM" id="SSF109755">
    <property type="entry name" value="PhoU-like"/>
    <property type="match status" value="1"/>
</dbReference>
<dbReference type="Pfam" id="PF01895">
    <property type="entry name" value="PhoU"/>
    <property type="match status" value="2"/>
</dbReference>
<comment type="caution">
    <text evidence="8">The sequence shown here is derived from an EMBL/GenBank/DDBJ whole genome shotgun (WGS) entry which is preliminary data.</text>
</comment>
<dbReference type="Pfam" id="PF02690">
    <property type="entry name" value="Na_Pi_cotrans"/>
    <property type="match status" value="2"/>
</dbReference>
<dbReference type="InterPro" id="IPR004633">
    <property type="entry name" value="NaPi_cotrn-rel/YqeW-like"/>
</dbReference>
<gene>
    <name evidence="8" type="ORF">H8S11_01590</name>
</gene>
<dbReference type="InterPro" id="IPR003841">
    <property type="entry name" value="Na/Pi_transpt"/>
</dbReference>
<keyword evidence="9" id="KW-1185">Reference proteome</keyword>